<protein>
    <recommendedName>
        <fullName evidence="3">C-type lysozyme inhibitor domain-containing protein</fullName>
    </recommendedName>
</protein>
<evidence type="ECO:0000256" key="1">
    <source>
        <dbReference type="SAM" id="SignalP"/>
    </source>
</evidence>
<evidence type="ECO:0000313" key="2">
    <source>
        <dbReference type="EMBL" id="XCM37035.1"/>
    </source>
</evidence>
<dbReference type="RefSeq" id="WP_054465567.1">
    <property type="nucleotide sequence ID" value="NZ_CP159837.1"/>
</dbReference>
<dbReference type="AlphaFoldDB" id="A0AAU8JG11"/>
<accession>A0AAU8JG11</accession>
<gene>
    <name evidence="2" type="ORF">ABWT76_005841</name>
</gene>
<reference evidence="2" key="1">
    <citation type="submission" date="2024-07" db="EMBL/GenBank/DDBJ databases">
        <authorList>
            <person name="Kim Y.J."/>
            <person name="Jeong J.Y."/>
        </authorList>
    </citation>
    <scope>NUCLEOTIDE SEQUENCE</scope>
    <source>
        <strain evidence="2">GIHE-MW2</strain>
    </source>
</reference>
<feature type="signal peptide" evidence="1">
    <location>
        <begin position="1"/>
        <end position="27"/>
    </location>
</feature>
<proteinExistence type="predicted"/>
<keyword evidence="1" id="KW-0732">Signal</keyword>
<dbReference type="EMBL" id="CP159837">
    <property type="protein sequence ID" value="XCM37035.1"/>
    <property type="molecule type" value="Genomic_DNA"/>
</dbReference>
<feature type="chain" id="PRO_5043571744" description="C-type lysozyme inhibitor domain-containing protein" evidence="1">
    <location>
        <begin position="28"/>
        <end position="101"/>
    </location>
</feature>
<sequence>MKLKNINLIAFVLIFLLSFSIAQPAAAAFCRNYKGNSICILSIERSAKYYWEYRAAVKVNGATRPVEIYNCRDRTRTKADGKIVSFEKNGAGNLICTVLNQ</sequence>
<organism evidence="2">
    <name type="scientific">Planktothricoides raciborskii GIHE-MW2</name>
    <dbReference type="NCBI Taxonomy" id="2792601"/>
    <lineage>
        <taxon>Bacteria</taxon>
        <taxon>Bacillati</taxon>
        <taxon>Cyanobacteriota</taxon>
        <taxon>Cyanophyceae</taxon>
        <taxon>Oscillatoriophycideae</taxon>
        <taxon>Oscillatoriales</taxon>
        <taxon>Oscillatoriaceae</taxon>
        <taxon>Planktothricoides</taxon>
    </lineage>
</organism>
<evidence type="ECO:0008006" key="3">
    <source>
        <dbReference type="Google" id="ProtNLM"/>
    </source>
</evidence>
<name>A0AAU8JG11_9CYAN</name>